<evidence type="ECO:0000313" key="3">
    <source>
        <dbReference type="Proteomes" id="UP001292094"/>
    </source>
</evidence>
<dbReference type="Proteomes" id="UP001292094">
    <property type="component" value="Unassembled WGS sequence"/>
</dbReference>
<reference evidence="2" key="1">
    <citation type="submission" date="2023-11" db="EMBL/GenBank/DDBJ databases">
        <title>Genome assemblies of two species of porcelain crab, Petrolisthes cinctipes and Petrolisthes manimaculis (Anomura: Porcellanidae).</title>
        <authorList>
            <person name="Angst P."/>
        </authorList>
    </citation>
    <scope>NUCLEOTIDE SEQUENCE</scope>
    <source>
        <strain evidence="2">PB745_02</strain>
        <tissue evidence="2">Gill</tissue>
    </source>
</reference>
<keyword evidence="3" id="KW-1185">Reference proteome</keyword>
<evidence type="ECO:0000313" key="2">
    <source>
        <dbReference type="EMBL" id="KAK4304413.1"/>
    </source>
</evidence>
<name>A0AAE1TZF2_9EUCA</name>
<dbReference type="EMBL" id="JAWZYT010002431">
    <property type="protein sequence ID" value="KAK4304413.1"/>
    <property type="molecule type" value="Genomic_DNA"/>
</dbReference>
<dbReference type="AlphaFoldDB" id="A0AAE1TZF2"/>
<proteinExistence type="predicted"/>
<protein>
    <submittedName>
        <fullName evidence="2">Uncharacterized protein</fullName>
    </submittedName>
</protein>
<accession>A0AAE1TZF2</accession>
<sequence>MAGGALLMPPPCPPTQHRGAAVVVCGTHLAADAVTMAAPLLGPALRLTYTHVSPTAARHGDPATLTTNTEPALRAPPPLPRDCWGDGPGRGGGGASGASFLDGFTVRSCLHSPTGVSTFLIFFYFLL</sequence>
<gene>
    <name evidence="2" type="ORF">Pmani_023639</name>
</gene>
<feature type="region of interest" description="Disordered" evidence="1">
    <location>
        <begin position="56"/>
        <end position="90"/>
    </location>
</feature>
<organism evidence="2 3">
    <name type="scientific">Petrolisthes manimaculis</name>
    <dbReference type="NCBI Taxonomy" id="1843537"/>
    <lineage>
        <taxon>Eukaryota</taxon>
        <taxon>Metazoa</taxon>
        <taxon>Ecdysozoa</taxon>
        <taxon>Arthropoda</taxon>
        <taxon>Crustacea</taxon>
        <taxon>Multicrustacea</taxon>
        <taxon>Malacostraca</taxon>
        <taxon>Eumalacostraca</taxon>
        <taxon>Eucarida</taxon>
        <taxon>Decapoda</taxon>
        <taxon>Pleocyemata</taxon>
        <taxon>Anomura</taxon>
        <taxon>Galatheoidea</taxon>
        <taxon>Porcellanidae</taxon>
        <taxon>Petrolisthes</taxon>
    </lineage>
</organism>
<evidence type="ECO:0000256" key="1">
    <source>
        <dbReference type="SAM" id="MobiDB-lite"/>
    </source>
</evidence>
<comment type="caution">
    <text evidence="2">The sequence shown here is derived from an EMBL/GenBank/DDBJ whole genome shotgun (WGS) entry which is preliminary data.</text>
</comment>